<dbReference type="RefSeq" id="XP_016266039.1">
    <property type="nucleotide sequence ID" value="XM_016402142.1"/>
</dbReference>
<reference evidence="12 13" key="1">
    <citation type="submission" date="2015-01" db="EMBL/GenBank/DDBJ databases">
        <title>The Genome Sequence of Exophiala oligosperma CBS72588.</title>
        <authorList>
            <consortium name="The Broad Institute Genomics Platform"/>
            <person name="Cuomo C."/>
            <person name="de Hoog S."/>
            <person name="Gorbushina A."/>
            <person name="Stielow B."/>
            <person name="Teixiera M."/>
            <person name="Abouelleil A."/>
            <person name="Chapman S.B."/>
            <person name="Priest M."/>
            <person name="Young S.K."/>
            <person name="Wortman J."/>
            <person name="Nusbaum C."/>
            <person name="Birren B."/>
        </authorList>
    </citation>
    <scope>NUCLEOTIDE SEQUENCE [LARGE SCALE GENOMIC DNA]</scope>
    <source>
        <strain evidence="12 13">CBS 72588</strain>
    </source>
</reference>
<keyword evidence="7" id="KW-0576">Peroxisome</keyword>
<dbReference type="GO" id="GO:0003884">
    <property type="term" value="F:D-amino-acid oxidase activity"/>
    <property type="evidence" value="ECO:0007669"/>
    <property type="project" value="UniProtKB-EC"/>
</dbReference>
<dbReference type="PROSITE" id="PS00677">
    <property type="entry name" value="DAO"/>
    <property type="match status" value="1"/>
</dbReference>
<evidence type="ECO:0000256" key="1">
    <source>
        <dbReference type="ARBA" id="ARBA00001974"/>
    </source>
</evidence>
<dbReference type="SUPFAM" id="SSF54373">
    <property type="entry name" value="FAD-linked reductases, C-terminal domain"/>
    <property type="match status" value="1"/>
</dbReference>
<proteinExistence type="inferred from homology"/>
<keyword evidence="13" id="KW-1185">Reference proteome</keyword>
<dbReference type="Proteomes" id="UP000053342">
    <property type="component" value="Unassembled WGS sequence"/>
</dbReference>
<dbReference type="PANTHER" id="PTHR11530:SF16">
    <property type="entry name" value="D-AMINO ACID OXIDASE (AFU_ORTHOLOGUE AFUA_5G11290)"/>
    <property type="match status" value="1"/>
</dbReference>
<dbReference type="GeneID" id="27353608"/>
<dbReference type="FunFam" id="3.30.9.10:FF:000018">
    <property type="entry name" value="D-amino acid oxidase, putative"/>
    <property type="match status" value="1"/>
</dbReference>
<keyword evidence="4" id="KW-0285">Flavoprotein</keyword>
<feature type="domain" description="FAD dependent oxidoreductase" evidence="11">
    <location>
        <begin position="6"/>
        <end position="350"/>
    </location>
</feature>
<dbReference type="Pfam" id="PF01266">
    <property type="entry name" value="DAO"/>
    <property type="match status" value="1"/>
</dbReference>
<dbReference type="GO" id="GO:0019478">
    <property type="term" value="P:D-amino acid catabolic process"/>
    <property type="evidence" value="ECO:0007669"/>
    <property type="project" value="TreeGrafter"/>
</dbReference>
<protein>
    <recommendedName>
        <fullName evidence="8">D-amino-acid oxidase</fullName>
        <ecNumber evidence="8">1.4.3.3</ecNumber>
    </recommendedName>
</protein>
<dbReference type="GO" id="GO:0071949">
    <property type="term" value="F:FAD binding"/>
    <property type="evidence" value="ECO:0007669"/>
    <property type="project" value="InterPro"/>
</dbReference>
<evidence type="ECO:0000256" key="6">
    <source>
        <dbReference type="ARBA" id="ARBA00023002"/>
    </source>
</evidence>
<evidence type="ECO:0000256" key="10">
    <source>
        <dbReference type="PIRSR" id="PIRSR000189-1"/>
    </source>
</evidence>
<sequence length="362" mass="38846">MAQKNVVVVGAGVAGLTTALLLSRKPGYNIVVAAKHMPGDYDIEYASPWAGANYMPVSIRGTDAAEWDRATWGPLEDLAQNHPDAGVHFQECEIYSRSKDLGTATATWFAELLSPNPWFKDVVPNFRVLPRKALPPGVDSGTVFTSVCINTAIYLPWLVSQCLKNGVIFKRAVFKHISHAASQGVHPSKKVDLVINCTGLMACKLGGVEDKSVVPARGQIVVVRNDAGKMIDISGTDDGEDEAGYMMTRAAGGGTILGGCYQKGNWDSQVDPNLAVRIMKRAVELNPALTGGKGIEHLDIVRHGVGLRPVREGGTRIEKEKIDGTWVVHNYGAGGAGYQSSYGCAEAAVKLVEEALQPRPRL</sequence>
<feature type="binding site" evidence="10">
    <location>
        <position position="198"/>
    </location>
    <ligand>
        <name>FAD</name>
        <dbReference type="ChEBI" id="CHEBI:57692"/>
    </ligand>
</feature>
<evidence type="ECO:0000256" key="3">
    <source>
        <dbReference type="ARBA" id="ARBA00006730"/>
    </source>
</evidence>
<dbReference type="HOGENOM" id="CLU_034311_1_0_1"/>
<dbReference type="SUPFAM" id="SSF51971">
    <property type="entry name" value="Nucleotide-binding domain"/>
    <property type="match status" value="1"/>
</dbReference>
<dbReference type="EC" id="1.4.3.3" evidence="8"/>
<dbReference type="GO" id="GO:0005782">
    <property type="term" value="C:peroxisomal matrix"/>
    <property type="evidence" value="ECO:0007669"/>
    <property type="project" value="UniProtKB-SubCell"/>
</dbReference>
<evidence type="ECO:0000256" key="8">
    <source>
        <dbReference type="ARBA" id="ARBA00039101"/>
    </source>
</evidence>
<dbReference type="EMBL" id="KN847333">
    <property type="protein sequence ID" value="KIW45823.1"/>
    <property type="molecule type" value="Genomic_DNA"/>
</dbReference>
<name>A0A0D2DS45_9EURO</name>
<dbReference type="OrthoDB" id="409956at2759"/>
<evidence type="ECO:0000313" key="12">
    <source>
        <dbReference type="EMBL" id="KIW45823.1"/>
    </source>
</evidence>
<organism evidence="12 13">
    <name type="scientific">Exophiala oligosperma</name>
    <dbReference type="NCBI Taxonomy" id="215243"/>
    <lineage>
        <taxon>Eukaryota</taxon>
        <taxon>Fungi</taxon>
        <taxon>Dikarya</taxon>
        <taxon>Ascomycota</taxon>
        <taxon>Pezizomycotina</taxon>
        <taxon>Eurotiomycetes</taxon>
        <taxon>Chaetothyriomycetidae</taxon>
        <taxon>Chaetothyriales</taxon>
        <taxon>Herpotrichiellaceae</taxon>
        <taxon>Exophiala</taxon>
    </lineage>
</organism>
<evidence type="ECO:0000259" key="11">
    <source>
        <dbReference type="Pfam" id="PF01266"/>
    </source>
</evidence>
<dbReference type="InterPro" id="IPR006181">
    <property type="entry name" value="D-amino_acid_oxidase_CS"/>
</dbReference>
<comment type="cofactor">
    <cofactor evidence="1 10">
        <name>FAD</name>
        <dbReference type="ChEBI" id="CHEBI:57692"/>
    </cofactor>
</comment>
<evidence type="ECO:0000313" key="13">
    <source>
        <dbReference type="Proteomes" id="UP000053342"/>
    </source>
</evidence>
<dbReference type="VEuPathDB" id="FungiDB:PV06_01534"/>
<evidence type="ECO:0000256" key="2">
    <source>
        <dbReference type="ARBA" id="ARBA00004253"/>
    </source>
</evidence>
<dbReference type="STRING" id="215243.A0A0D2DS45"/>
<comment type="catalytic activity">
    <reaction evidence="9">
        <text>a D-alpha-amino acid + O2 + H2O = a 2-oxocarboxylate + H2O2 + NH4(+)</text>
        <dbReference type="Rhea" id="RHEA:21816"/>
        <dbReference type="ChEBI" id="CHEBI:15377"/>
        <dbReference type="ChEBI" id="CHEBI:15379"/>
        <dbReference type="ChEBI" id="CHEBI:16240"/>
        <dbReference type="ChEBI" id="CHEBI:28938"/>
        <dbReference type="ChEBI" id="CHEBI:35179"/>
        <dbReference type="ChEBI" id="CHEBI:59871"/>
        <dbReference type="EC" id="1.4.3.3"/>
    </reaction>
    <physiologicalReaction direction="left-to-right" evidence="9">
        <dbReference type="Rhea" id="RHEA:21817"/>
    </physiologicalReaction>
</comment>
<evidence type="ECO:0000256" key="9">
    <source>
        <dbReference type="ARBA" id="ARBA00049547"/>
    </source>
</evidence>
<evidence type="ECO:0000256" key="4">
    <source>
        <dbReference type="ARBA" id="ARBA00022630"/>
    </source>
</evidence>
<evidence type="ECO:0000256" key="7">
    <source>
        <dbReference type="ARBA" id="ARBA00023140"/>
    </source>
</evidence>
<dbReference type="InterPro" id="IPR023209">
    <property type="entry name" value="DAO"/>
</dbReference>
<dbReference type="PIRSF" id="PIRSF000189">
    <property type="entry name" value="D-aa_oxidase"/>
    <property type="match status" value="1"/>
</dbReference>
<feature type="binding site" evidence="10">
    <location>
        <position position="245"/>
    </location>
    <ligand>
        <name>D-dopa</name>
        <dbReference type="ChEBI" id="CHEBI:149689"/>
    </ligand>
</feature>
<comment type="similarity">
    <text evidence="3">Belongs to the DAMOX/DASOX family.</text>
</comment>
<keyword evidence="5 10" id="KW-0274">FAD</keyword>
<dbReference type="AlphaFoldDB" id="A0A0D2DS45"/>
<evidence type="ECO:0000256" key="5">
    <source>
        <dbReference type="ARBA" id="ARBA00022827"/>
    </source>
</evidence>
<feature type="binding site" evidence="10">
    <location>
        <position position="335"/>
    </location>
    <ligand>
        <name>D-dopa</name>
        <dbReference type="ChEBI" id="CHEBI:149689"/>
    </ligand>
</feature>
<dbReference type="Gene3D" id="3.30.9.10">
    <property type="entry name" value="D-Amino Acid Oxidase, subunit A, domain 2"/>
    <property type="match status" value="1"/>
</dbReference>
<dbReference type="PANTHER" id="PTHR11530">
    <property type="entry name" value="D-AMINO ACID OXIDASE"/>
    <property type="match status" value="1"/>
</dbReference>
<accession>A0A0D2DS45</accession>
<comment type="subcellular location">
    <subcellularLocation>
        <location evidence="2">Peroxisome matrix</location>
    </subcellularLocation>
</comment>
<dbReference type="InterPro" id="IPR006076">
    <property type="entry name" value="FAD-dep_OxRdtase"/>
</dbReference>
<keyword evidence="6" id="KW-0560">Oxidoreductase</keyword>
<dbReference type="Gene3D" id="3.40.50.720">
    <property type="entry name" value="NAD(P)-binding Rossmann-like Domain"/>
    <property type="match status" value="1"/>
</dbReference>
<gene>
    <name evidence="12" type="ORF">PV06_01534</name>
</gene>